<comment type="similarity">
    <text evidence="2">Belongs to the TDE1 family.</text>
</comment>
<evidence type="ECO:0000256" key="6">
    <source>
        <dbReference type="SAM" id="Phobius"/>
    </source>
</evidence>
<evidence type="ECO:0000313" key="7">
    <source>
        <dbReference type="EMBL" id="CAE0230274.1"/>
    </source>
</evidence>
<keyword evidence="4 6" id="KW-1133">Transmembrane helix</keyword>
<evidence type="ECO:0000256" key="2">
    <source>
        <dbReference type="ARBA" id="ARBA00006665"/>
    </source>
</evidence>
<dbReference type="PANTHER" id="PTHR10383:SF9">
    <property type="entry name" value="SERINE INCORPORATOR, ISOFORM F"/>
    <property type="match status" value="1"/>
</dbReference>
<reference evidence="7" key="1">
    <citation type="submission" date="2021-01" db="EMBL/GenBank/DDBJ databases">
        <authorList>
            <person name="Corre E."/>
            <person name="Pelletier E."/>
            <person name="Niang G."/>
            <person name="Scheremetjew M."/>
            <person name="Finn R."/>
            <person name="Kale V."/>
            <person name="Holt S."/>
            <person name="Cochrane G."/>
            <person name="Meng A."/>
            <person name="Brown T."/>
            <person name="Cohen L."/>
        </authorList>
    </citation>
    <scope>NUCLEOTIDE SEQUENCE</scope>
    <source>
        <strain evidence="7">Ras09</strain>
    </source>
</reference>
<protein>
    <submittedName>
        <fullName evidence="7">Uncharacterized protein</fullName>
    </submittedName>
</protein>
<organism evidence="7">
    <name type="scientific">Strombidium rassoulzadegani</name>
    <dbReference type="NCBI Taxonomy" id="1082188"/>
    <lineage>
        <taxon>Eukaryota</taxon>
        <taxon>Sar</taxon>
        <taxon>Alveolata</taxon>
        <taxon>Ciliophora</taxon>
        <taxon>Intramacronucleata</taxon>
        <taxon>Spirotrichea</taxon>
        <taxon>Oligotrichia</taxon>
        <taxon>Strombidiidae</taxon>
        <taxon>Strombidium</taxon>
    </lineage>
</organism>
<feature type="transmembrane region" description="Helical" evidence="6">
    <location>
        <begin position="65"/>
        <end position="87"/>
    </location>
</feature>
<dbReference type="GO" id="GO:0016020">
    <property type="term" value="C:membrane"/>
    <property type="evidence" value="ECO:0007669"/>
    <property type="project" value="UniProtKB-SubCell"/>
</dbReference>
<evidence type="ECO:0000256" key="4">
    <source>
        <dbReference type="ARBA" id="ARBA00022989"/>
    </source>
</evidence>
<dbReference type="PANTHER" id="PTHR10383">
    <property type="entry name" value="SERINE INCORPORATOR"/>
    <property type="match status" value="1"/>
</dbReference>
<dbReference type="EMBL" id="HBIA01003921">
    <property type="protein sequence ID" value="CAE0230274.1"/>
    <property type="molecule type" value="Transcribed_RNA"/>
</dbReference>
<feature type="transmembrane region" description="Helical" evidence="6">
    <location>
        <begin position="144"/>
        <end position="161"/>
    </location>
</feature>
<dbReference type="Pfam" id="PF03348">
    <property type="entry name" value="Serinc"/>
    <property type="match status" value="1"/>
</dbReference>
<feature type="transmembrane region" description="Helical" evidence="6">
    <location>
        <begin position="181"/>
        <end position="200"/>
    </location>
</feature>
<name>A0A7S3CJQ3_9SPIT</name>
<sequence length="216" mass="24497">MLNYLLIILTIIVMLLNYAIRARPDSSVLTSSLVNLWLCFLLWSSLASQPELECNQLMESSAATFIQILSHLFWTMMTLISLSVATFNGRESSGVHEGEAGRKHAINEIVAEDEAESEVKISDQNGVERLGSEYVVFRITKQTLYFQLILMSVCCHYSMIMTDWGEPVINNTKTSFFSENWTSFWIKISIYVLSVAVYLLSQVMACKCCCPERFGN</sequence>
<proteinExistence type="inferred from homology"/>
<gene>
    <name evidence="7" type="ORF">SRAS04492_LOCUS2061</name>
</gene>
<comment type="subcellular location">
    <subcellularLocation>
        <location evidence="1">Membrane</location>
        <topology evidence="1">Multi-pass membrane protein</topology>
    </subcellularLocation>
</comment>
<keyword evidence="5 6" id="KW-0472">Membrane</keyword>
<evidence type="ECO:0000256" key="5">
    <source>
        <dbReference type="ARBA" id="ARBA00023136"/>
    </source>
</evidence>
<dbReference type="AlphaFoldDB" id="A0A7S3CJQ3"/>
<accession>A0A7S3CJQ3</accession>
<dbReference type="InterPro" id="IPR005016">
    <property type="entry name" value="TDE1/TMS"/>
</dbReference>
<keyword evidence="3 6" id="KW-0812">Transmembrane</keyword>
<evidence type="ECO:0000256" key="3">
    <source>
        <dbReference type="ARBA" id="ARBA00022692"/>
    </source>
</evidence>
<evidence type="ECO:0000256" key="1">
    <source>
        <dbReference type="ARBA" id="ARBA00004141"/>
    </source>
</evidence>